<evidence type="ECO:0000256" key="1">
    <source>
        <dbReference type="ARBA" id="ARBA00004141"/>
    </source>
</evidence>
<reference evidence="7 8" key="1">
    <citation type="journal article" date="2012" name="BMC Genomics">
        <title>Comparative genomics of bacteria in the genus Providencia isolated from wild Drosophila melanogaster.</title>
        <authorList>
            <person name="Galac M.R."/>
            <person name="Lazzaro B.P."/>
        </authorList>
    </citation>
    <scope>NUCLEOTIDE SEQUENCE [LARGE SCALE GENOMIC DNA]</scope>
    <source>
        <strain evidence="7 8">DSM 19967</strain>
    </source>
</reference>
<feature type="transmembrane region" description="Helical" evidence="5">
    <location>
        <begin position="319"/>
        <end position="340"/>
    </location>
</feature>
<dbReference type="PANTHER" id="PTHR37422">
    <property type="entry name" value="TEICHURONIC ACID BIOSYNTHESIS PROTEIN TUAE"/>
    <property type="match status" value="1"/>
</dbReference>
<evidence type="ECO:0000256" key="5">
    <source>
        <dbReference type="SAM" id="Phobius"/>
    </source>
</evidence>
<evidence type="ECO:0000313" key="8">
    <source>
        <dbReference type="Proteomes" id="UP000010290"/>
    </source>
</evidence>
<dbReference type="EMBL" id="AKKN01000002">
    <property type="protein sequence ID" value="EKT61307.1"/>
    <property type="molecule type" value="Genomic_DNA"/>
</dbReference>
<keyword evidence="4 5" id="KW-0472">Membrane</keyword>
<feature type="transmembrane region" description="Helical" evidence="5">
    <location>
        <begin position="54"/>
        <end position="72"/>
    </location>
</feature>
<evidence type="ECO:0000313" key="7">
    <source>
        <dbReference type="EMBL" id="EKT61307.1"/>
    </source>
</evidence>
<dbReference type="HOGENOM" id="CLU_054167_0_0_6"/>
<evidence type="ECO:0000256" key="3">
    <source>
        <dbReference type="ARBA" id="ARBA00022989"/>
    </source>
</evidence>
<dbReference type="OrthoDB" id="6502028at2"/>
<keyword evidence="2 5" id="KW-0812">Transmembrane</keyword>
<sequence length="396" mass="45892">MPKVEVSNILLILCLLSFPIFIWEPKYTEKILYLISIGSLILLAYKRKKIKFDFFSLALILFGVITLCWAYIQQGESPKFLSTYRSYKETGKLLIAMSFVIIAVNSLNLRPKRFFWPLYLLPALSLLVMILFFDHSYYIGGRLSVNMPATLTAYFFTFLMIAFLSLPKLHIFVKLAVAIFMYYLVFLTGTRAAIIMFPILLLICLFFDLKKIKNKKNIMIVIVVGFFIVGFLNKDIFIKRYNAIFYDLNAYSQNNSNTSIGARFSMFQMGMKTGNQSLLGQSIESRDESMRLQVLTDKKLESSIQYSNVHLHNDLIDLYSLKGILGALAYLILIISLIYTSYKNKSIYMFVFSIATIAYGMSDMIFYGRNMTLMWVITCIMMYIFSRKITRDEQNE</sequence>
<feature type="transmembrane region" description="Helical" evidence="5">
    <location>
        <begin position="218"/>
        <end position="238"/>
    </location>
</feature>
<dbReference type="InterPro" id="IPR007016">
    <property type="entry name" value="O-antigen_ligase-rel_domated"/>
</dbReference>
<comment type="subcellular location">
    <subcellularLocation>
        <location evidence="1">Membrane</location>
        <topology evidence="1">Multi-pass membrane protein</topology>
    </subcellularLocation>
</comment>
<dbReference type="Pfam" id="PF04932">
    <property type="entry name" value="Wzy_C"/>
    <property type="match status" value="1"/>
</dbReference>
<comment type="caution">
    <text evidence="7">The sequence shown here is derived from an EMBL/GenBank/DDBJ whole genome shotgun (WGS) entry which is preliminary data.</text>
</comment>
<gene>
    <name evidence="7" type="ORF">OO7_01341</name>
</gene>
<proteinExistence type="predicted"/>
<evidence type="ECO:0000256" key="4">
    <source>
        <dbReference type="ARBA" id="ARBA00023136"/>
    </source>
</evidence>
<dbReference type="GO" id="GO:0016020">
    <property type="term" value="C:membrane"/>
    <property type="evidence" value="ECO:0007669"/>
    <property type="project" value="UniProtKB-SubCell"/>
</dbReference>
<feature type="transmembrane region" description="Helical" evidence="5">
    <location>
        <begin position="93"/>
        <end position="109"/>
    </location>
</feature>
<organism evidence="7 8">
    <name type="scientific">Providencia sneebia DSM 19967</name>
    <dbReference type="NCBI Taxonomy" id="1141660"/>
    <lineage>
        <taxon>Bacteria</taxon>
        <taxon>Pseudomonadati</taxon>
        <taxon>Pseudomonadota</taxon>
        <taxon>Gammaproteobacteria</taxon>
        <taxon>Enterobacterales</taxon>
        <taxon>Morganellaceae</taxon>
        <taxon>Providencia</taxon>
    </lineage>
</organism>
<dbReference type="PATRIC" id="fig|1141660.3.peg.264"/>
<feature type="domain" description="O-antigen ligase-related" evidence="6">
    <location>
        <begin position="177"/>
        <end position="331"/>
    </location>
</feature>
<feature type="transmembrane region" description="Helical" evidence="5">
    <location>
        <begin position="115"/>
        <end position="133"/>
    </location>
</feature>
<evidence type="ECO:0000256" key="2">
    <source>
        <dbReference type="ARBA" id="ARBA00022692"/>
    </source>
</evidence>
<feature type="transmembrane region" description="Helical" evidence="5">
    <location>
        <begin position="179"/>
        <end position="206"/>
    </location>
</feature>
<evidence type="ECO:0000259" key="6">
    <source>
        <dbReference type="Pfam" id="PF04932"/>
    </source>
</evidence>
<dbReference type="RefSeq" id="WP_008914162.1">
    <property type="nucleotide sequence ID" value="NZ_CM001773.1"/>
</dbReference>
<protein>
    <recommendedName>
        <fullName evidence="6">O-antigen ligase-related domain-containing protein</fullName>
    </recommendedName>
</protein>
<dbReference type="Proteomes" id="UP000010290">
    <property type="component" value="Chromosome"/>
</dbReference>
<dbReference type="AlphaFoldDB" id="K8WV60"/>
<name>K8WV60_9GAMM</name>
<dbReference type="PANTHER" id="PTHR37422:SF17">
    <property type="entry name" value="O-ANTIGEN LIGASE"/>
    <property type="match status" value="1"/>
</dbReference>
<feature type="transmembrane region" description="Helical" evidence="5">
    <location>
        <begin position="145"/>
        <end position="167"/>
    </location>
</feature>
<keyword evidence="3 5" id="KW-1133">Transmembrane helix</keyword>
<feature type="transmembrane region" description="Helical" evidence="5">
    <location>
        <begin position="373"/>
        <end position="390"/>
    </location>
</feature>
<accession>K8WV60</accession>
<feature type="transmembrane region" description="Helical" evidence="5">
    <location>
        <begin position="6"/>
        <end position="24"/>
    </location>
</feature>
<dbReference type="InterPro" id="IPR051533">
    <property type="entry name" value="WaaL-like"/>
</dbReference>
<keyword evidence="8" id="KW-1185">Reference proteome</keyword>